<dbReference type="EMBL" id="JACCBF010000001">
    <property type="protein sequence ID" value="NYD32710.1"/>
    <property type="molecule type" value="Genomic_DNA"/>
</dbReference>
<dbReference type="InterPro" id="IPR036388">
    <property type="entry name" value="WH-like_DNA-bd_sf"/>
</dbReference>
<dbReference type="SUPFAM" id="SSF46785">
    <property type="entry name" value="Winged helix' DNA-binding domain"/>
    <property type="match status" value="1"/>
</dbReference>
<comment type="caution">
    <text evidence="2">The sequence shown here is derived from an EMBL/GenBank/DDBJ whole genome shotgun (WGS) entry which is preliminary data.</text>
</comment>
<evidence type="ECO:0000259" key="1">
    <source>
        <dbReference type="Pfam" id="PF12802"/>
    </source>
</evidence>
<accession>A0A852RV08</accession>
<keyword evidence="2" id="KW-0238">DNA-binding</keyword>
<dbReference type="GO" id="GO:0003700">
    <property type="term" value="F:DNA-binding transcription factor activity"/>
    <property type="evidence" value="ECO:0007669"/>
    <property type="project" value="InterPro"/>
</dbReference>
<sequence>MDVNLEELRRLSRAAFNQTYRLEVMLYVAESEGLVTQTEVARALGLSVSNVQAPTRSLIECGLLTPLPKTDNRSLFLARTDSPAWDWARQLRTQAANAQAF</sequence>
<evidence type="ECO:0000313" key="3">
    <source>
        <dbReference type="Proteomes" id="UP000582231"/>
    </source>
</evidence>
<dbReference type="Proteomes" id="UP000582231">
    <property type="component" value="Unassembled WGS sequence"/>
</dbReference>
<feature type="domain" description="HTH marR-type" evidence="1">
    <location>
        <begin position="24"/>
        <end position="66"/>
    </location>
</feature>
<dbReference type="InterPro" id="IPR000835">
    <property type="entry name" value="HTH_MarR-typ"/>
</dbReference>
<evidence type="ECO:0000313" key="2">
    <source>
        <dbReference type="EMBL" id="NYD32710.1"/>
    </source>
</evidence>
<proteinExistence type="predicted"/>
<organism evidence="2 3">
    <name type="scientific">Nocardioides kongjuensis</name>
    <dbReference type="NCBI Taxonomy" id="349522"/>
    <lineage>
        <taxon>Bacteria</taxon>
        <taxon>Bacillati</taxon>
        <taxon>Actinomycetota</taxon>
        <taxon>Actinomycetes</taxon>
        <taxon>Propionibacteriales</taxon>
        <taxon>Nocardioidaceae</taxon>
        <taxon>Nocardioides</taxon>
    </lineage>
</organism>
<gene>
    <name evidence="2" type="ORF">BJ958_004256</name>
</gene>
<keyword evidence="3" id="KW-1185">Reference proteome</keyword>
<reference evidence="2 3" key="1">
    <citation type="submission" date="2020-07" db="EMBL/GenBank/DDBJ databases">
        <title>Sequencing the genomes of 1000 actinobacteria strains.</title>
        <authorList>
            <person name="Klenk H.-P."/>
        </authorList>
    </citation>
    <scope>NUCLEOTIDE SEQUENCE [LARGE SCALE GENOMIC DNA]</scope>
    <source>
        <strain evidence="2 3">DSM 19082</strain>
    </source>
</reference>
<dbReference type="Pfam" id="PF12802">
    <property type="entry name" value="MarR_2"/>
    <property type="match status" value="1"/>
</dbReference>
<protein>
    <submittedName>
        <fullName evidence="2">DNA-binding IclR family transcriptional regulator</fullName>
    </submittedName>
</protein>
<dbReference type="InterPro" id="IPR036390">
    <property type="entry name" value="WH_DNA-bd_sf"/>
</dbReference>
<dbReference type="Gene3D" id="1.10.10.10">
    <property type="entry name" value="Winged helix-like DNA-binding domain superfamily/Winged helix DNA-binding domain"/>
    <property type="match status" value="1"/>
</dbReference>
<dbReference type="GO" id="GO:0003677">
    <property type="term" value="F:DNA binding"/>
    <property type="evidence" value="ECO:0007669"/>
    <property type="project" value="UniProtKB-KW"/>
</dbReference>
<dbReference type="RefSeq" id="WP_343052764.1">
    <property type="nucleotide sequence ID" value="NZ_JACCBF010000001.1"/>
</dbReference>
<name>A0A852RV08_9ACTN</name>
<dbReference type="AlphaFoldDB" id="A0A852RV08"/>